<evidence type="ECO:0008006" key="3">
    <source>
        <dbReference type="Google" id="ProtNLM"/>
    </source>
</evidence>
<protein>
    <recommendedName>
        <fullName evidence="3">RAP domain-containing protein</fullName>
    </recommendedName>
</protein>
<reference evidence="1 2" key="1">
    <citation type="submission" date="2023-03" db="EMBL/GenBank/DDBJ databases">
        <title>Genome insight into feeding habits of ladybird beetles.</title>
        <authorList>
            <person name="Li H.-S."/>
            <person name="Huang Y.-H."/>
            <person name="Pang H."/>
        </authorList>
    </citation>
    <scope>NUCLEOTIDE SEQUENCE [LARGE SCALE GENOMIC DNA]</scope>
    <source>
        <strain evidence="1">SYSU_2023b</strain>
        <tissue evidence="1">Whole body</tissue>
    </source>
</reference>
<comment type="caution">
    <text evidence="1">The sequence shown here is derived from an EMBL/GenBank/DDBJ whole genome shotgun (WGS) entry which is preliminary data.</text>
</comment>
<proteinExistence type="predicted"/>
<evidence type="ECO:0000313" key="2">
    <source>
        <dbReference type="Proteomes" id="UP001431783"/>
    </source>
</evidence>
<dbReference type="Proteomes" id="UP001431783">
    <property type="component" value="Unassembled WGS sequence"/>
</dbReference>
<name>A0AAW1TSB1_9CUCU</name>
<dbReference type="AlphaFoldDB" id="A0AAW1TSB1"/>
<keyword evidence="2" id="KW-1185">Reference proteome</keyword>
<organism evidence="1 2">
    <name type="scientific">Henosepilachna vigintioctopunctata</name>
    <dbReference type="NCBI Taxonomy" id="420089"/>
    <lineage>
        <taxon>Eukaryota</taxon>
        <taxon>Metazoa</taxon>
        <taxon>Ecdysozoa</taxon>
        <taxon>Arthropoda</taxon>
        <taxon>Hexapoda</taxon>
        <taxon>Insecta</taxon>
        <taxon>Pterygota</taxon>
        <taxon>Neoptera</taxon>
        <taxon>Endopterygota</taxon>
        <taxon>Coleoptera</taxon>
        <taxon>Polyphaga</taxon>
        <taxon>Cucujiformia</taxon>
        <taxon>Coccinelloidea</taxon>
        <taxon>Coccinellidae</taxon>
        <taxon>Epilachninae</taxon>
        <taxon>Epilachnini</taxon>
        <taxon>Henosepilachna</taxon>
    </lineage>
</organism>
<dbReference type="EMBL" id="JARQZJ010000031">
    <property type="protein sequence ID" value="KAK9874377.1"/>
    <property type="molecule type" value="Genomic_DNA"/>
</dbReference>
<sequence>MFKYNVIKLLKIKRANCVGDSKNIFFRYNSIIFPHQKCNFHMCTILHDTRQFKGLENQYMYQIVNKNFPLFPSSSTKFEKVKTLNEFEKVLSQNYKLNSGHNATDILKVFKCVEEYCLLYKITLSDTRFDDLVDGLMDHCENLNDDELLELLLCLTRYIKCDSYRDHNFHDVWSCLNDICCDRIKDRSMEYLMQLADAWYELDLGRIGEFIYNLIDHSTKKANKLTKDQVVKIFFFSNVIRRKSIAFEHEKAVEKYLPQLSVDELGVIALGYFKSMSKIKLTNIALAMIEAVKKNYSTINQITLTSIIKVIRFTKPTTLFVEYNNMLDSLVDQIDRLSPQCCLHIAIIGSSMLTLHKNTFEKATQKLINLMDDIEQVRLKDIERLINASTMVDYRPNITPDLYETIMTEIHKDQRKSELAIYPKILPCLLNYLSIMNIYSNHLMNRVLDQDFIKQTYGKGIGGIPRDIFLLDCSIEIECPDYEGNRLSPDLKYRVVKWITEDKPTYTPYASLTAYDKLYLDVEEHIKLVVGNKEFIRSDHVTPHFPRPDIILCKDKNSNKFIEPPGFQKYIFGDVKYPIKNSNLKWYALSVIGWNNTIRCTSLPVGMIVMKQRHLKKMGYDSKLVIWNQFMTLKKKPKYNILNL</sequence>
<gene>
    <name evidence="1" type="ORF">WA026_002724</name>
</gene>
<evidence type="ECO:0000313" key="1">
    <source>
        <dbReference type="EMBL" id="KAK9874377.1"/>
    </source>
</evidence>
<accession>A0AAW1TSB1</accession>